<keyword evidence="2" id="KW-1185">Reference proteome</keyword>
<reference evidence="1 2" key="2">
    <citation type="submission" date="2018-11" db="EMBL/GenBank/DDBJ databases">
        <authorList>
            <consortium name="Pathogen Informatics"/>
        </authorList>
    </citation>
    <scope>NUCLEOTIDE SEQUENCE [LARGE SCALE GENOMIC DNA]</scope>
    <source>
        <strain evidence="1 2">MHpl1</strain>
    </source>
</reference>
<evidence type="ECO:0000313" key="2">
    <source>
        <dbReference type="Proteomes" id="UP000268014"/>
    </source>
</evidence>
<evidence type="ECO:0000313" key="1">
    <source>
        <dbReference type="EMBL" id="VDO17654.1"/>
    </source>
</evidence>
<evidence type="ECO:0000313" key="3">
    <source>
        <dbReference type="WBParaSite" id="HPLM_0000294601-mRNA-1"/>
    </source>
</evidence>
<reference evidence="3" key="1">
    <citation type="submission" date="2017-02" db="UniProtKB">
        <authorList>
            <consortium name="WormBaseParasite"/>
        </authorList>
    </citation>
    <scope>IDENTIFICATION</scope>
</reference>
<sequence>MAYLSPQNREHSGFRHIFVYGGIVDNTVPLNVYVKSRSRRYPVETSITHTERDETAFFEYEWLSSSNTYKITVMQLDLSVDVMSVYSRPAS</sequence>
<accession>A0A0N4W070</accession>
<organism evidence="3">
    <name type="scientific">Haemonchus placei</name>
    <name type="common">Barber's pole worm</name>
    <dbReference type="NCBI Taxonomy" id="6290"/>
    <lineage>
        <taxon>Eukaryota</taxon>
        <taxon>Metazoa</taxon>
        <taxon>Ecdysozoa</taxon>
        <taxon>Nematoda</taxon>
        <taxon>Chromadorea</taxon>
        <taxon>Rhabditida</taxon>
        <taxon>Rhabditina</taxon>
        <taxon>Rhabditomorpha</taxon>
        <taxon>Strongyloidea</taxon>
        <taxon>Trichostrongylidae</taxon>
        <taxon>Haemonchus</taxon>
    </lineage>
</organism>
<name>A0A0N4W070_HAEPC</name>
<dbReference type="EMBL" id="UZAF01007865">
    <property type="protein sequence ID" value="VDO17654.1"/>
    <property type="molecule type" value="Genomic_DNA"/>
</dbReference>
<proteinExistence type="predicted"/>
<dbReference type="AlphaFoldDB" id="A0A0N4W070"/>
<protein>
    <submittedName>
        <fullName evidence="3">PTP_tm domain-containing protein</fullName>
    </submittedName>
</protein>
<dbReference type="WBParaSite" id="HPLM_0000294601-mRNA-1">
    <property type="protein sequence ID" value="HPLM_0000294601-mRNA-1"/>
    <property type="gene ID" value="HPLM_0000294601"/>
</dbReference>
<dbReference type="Proteomes" id="UP000268014">
    <property type="component" value="Unassembled WGS sequence"/>
</dbReference>
<gene>
    <name evidence="1" type="ORF">HPLM_LOCUS2938</name>
</gene>